<evidence type="ECO:0000256" key="3">
    <source>
        <dbReference type="SAM" id="Phobius"/>
    </source>
</evidence>
<dbReference type="Proteomes" id="UP000269721">
    <property type="component" value="Unassembled WGS sequence"/>
</dbReference>
<dbReference type="InterPro" id="IPR036028">
    <property type="entry name" value="SH3-like_dom_sf"/>
</dbReference>
<gene>
    <name evidence="6" type="ORF">BDK51DRAFT_41901</name>
</gene>
<organism evidence="6 7">
    <name type="scientific">Blyttiomyces helicus</name>
    <dbReference type="NCBI Taxonomy" id="388810"/>
    <lineage>
        <taxon>Eukaryota</taxon>
        <taxon>Fungi</taxon>
        <taxon>Fungi incertae sedis</taxon>
        <taxon>Chytridiomycota</taxon>
        <taxon>Chytridiomycota incertae sedis</taxon>
        <taxon>Chytridiomycetes</taxon>
        <taxon>Chytridiomycetes incertae sedis</taxon>
        <taxon>Blyttiomyces</taxon>
    </lineage>
</organism>
<keyword evidence="3" id="KW-0472">Membrane</keyword>
<evidence type="ECO:0000256" key="4">
    <source>
        <dbReference type="SAM" id="SignalP"/>
    </source>
</evidence>
<evidence type="ECO:0000256" key="2">
    <source>
        <dbReference type="PROSITE-ProRule" id="PRU00192"/>
    </source>
</evidence>
<sequence length="519" mass="54305">MKIKFLAVFAACMSAVAAQGTAGSPQCFSLKGSKTCPDLQQFSVESIAQFSDVGGFDTFISSNYDNMTMYQGMFASTYGCPKWAGGQQRYHISTMCYYVSFLSGGRGRTEEAGAALDSSTGGGFVQTAQCAQPTPPPQLCQSSCNDFLTSMTTVFSNATACEQNPSSAIATARSEDTTDTSRSPYPEFCSMLNNNPTCSKGLSLEVATCGFFQASDAATFCANTTNSALPCCKSMNDAALQKIANGLGPINSLPWIAAGVALGVLVLILLLYVCCMRMDGWKRKATVAVQPPPSAIERGGTIARGDMETIGRPGAGNGPFGRSAPPSGGLMATVRASFLGKPSSSSSRPPMPPMSLAAQGARMGEDDFDRGGVDALPPAIPMPTELRTPKGGYSLYSSPDSVFGNGAYDDAPAVPPLPAMLGAAQAAESGAGNSDGGRYMKVVESYDRQLEDELTLVVGDVVFVEESFDDGWAIGRNEDTNESGAFPMSCLESLAASTNGRTRSIVGERTKSLYSSNGR</sequence>
<protein>
    <recommendedName>
        <fullName evidence="5">SH3 domain-containing protein</fullName>
    </recommendedName>
</protein>
<keyword evidence="1 2" id="KW-0728">SH3 domain</keyword>
<feature type="chain" id="PRO_5020531172" description="SH3 domain-containing protein" evidence="4">
    <location>
        <begin position="19"/>
        <end position="519"/>
    </location>
</feature>
<evidence type="ECO:0000256" key="1">
    <source>
        <dbReference type="ARBA" id="ARBA00022443"/>
    </source>
</evidence>
<dbReference type="EMBL" id="KZ995445">
    <property type="protein sequence ID" value="RKO90656.1"/>
    <property type="molecule type" value="Genomic_DNA"/>
</dbReference>
<keyword evidence="4" id="KW-0732">Signal</keyword>
<feature type="transmembrane region" description="Helical" evidence="3">
    <location>
        <begin position="253"/>
        <end position="274"/>
    </location>
</feature>
<feature type="domain" description="SH3" evidence="5">
    <location>
        <begin position="435"/>
        <end position="496"/>
    </location>
</feature>
<dbReference type="OrthoDB" id="5340910at2759"/>
<evidence type="ECO:0000313" key="6">
    <source>
        <dbReference type="EMBL" id="RKO90656.1"/>
    </source>
</evidence>
<name>A0A4P9WJ74_9FUNG</name>
<reference evidence="7" key="1">
    <citation type="journal article" date="2018" name="Nat. Microbiol.">
        <title>Leveraging single-cell genomics to expand the fungal tree of life.</title>
        <authorList>
            <person name="Ahrendt S.R."/>
            <person name="Quandt C.A."/>
            <person name="Ciobanu D."/>
            <person name="Clum A."/>
            <person name="Salamov A."/>
            <person name="Andreopoulos B."/>
            <person name="Cheng J.F."/>
            <person name="Woyke T."/>
            <person name="Pelin A."/>
            <person name="Henrissat B."/>
            <person name="Reynolds N.K."/>
            <person name="Benny G.L."/>
            <person name="Smith M.E."/>
            <person name="James T.Y."/>
            <person name="Grigoriev I.V."/>
        </authorList>
    </citation>
    <scope>NUCLEOTIDE SEQUENCE [LARGE SCALE GENOMIC DNA]</scope>
</reference>
<keyword evidence="3" id="KW-0812">Transmembrane</keyword>
<proteinExistence type="predicted"/>
<keyword evidence="3" id="KW-1133">Transmembrane helix</keyword>
<accession>A0A4P9WJ74</accession>
<dbReference type="Pfam" id="PF00018">
    <property type="entry name" value="SH3_1"/>
    <property type="match status" value="1"/>
</dbReference>
<evidence type="ECO:0000259" key="5">
    <source>
        <dbReference type="PROSITE" id="PS50002"/>
    </source>
</evidence>
<feature type="signal peptide" evidence="4">
    <location>
        <begin position="1"/>
        <end position="18"/>
    </location>
</feature>
<dbReference type="SMART" id="SM00326">
    <property type="entry name" value="SH3"/>
    <property type="match status" value="1"/>
</dbReference>
<dbReference type="PROSITE" id="PS50002">
    <property type="entry name" value="SH3"/>
    <property type="match status" value="1"/>
</dbReference>
<evidence type="ECO:0000313" key="7">
    <source>
        <dbReference type="Proteomes" id="UP000269721"/>
    </source>
</evidence>
<dbReference type="InterPro" id="IPR001452">
    <property type="entry name" value="SH3_domain"/>
</dbReference>
<dbReference type="AlphaFoldDB" id="A0A4P9WJ74"/>
<dbReference type="SUPFAM" id="SSF50044">
    <property type="entry name" value="SH3-domain"/>
    <property type="match status" value="1"/>
</dbReference>
<keyword evidence="7" id="KW-1185">Reference proteome</keyword>
<dbReference type="Gene3D" id="2.30.30.40">
    <property type="entry name" value="SH3 Domains"/>
    <property type="match status" value="1"/>
</dbReference>